<dbReference type="InterPro" id="IPR029063">
    <property type="entry name" value="SAM-dependent_MTases_sf"/>
</dbReference>
<keyword evidence="2" id="KW-0808">Transferase</keyword>
<dbReference type="KEGG" id="smav:CFF01_06910"/>
<dbReference type="GO" id="GO:0008757">
    <property type="term" value="F:S-adenosylmethionine-dependent methyltransferase activity"/>
    <property type="evidence" value="ECO:0007669"/>
    <property type="project" value="InterPro"/>
</dbReference>
<dbReference type="CDD" id="cd02440">
    <property type="entry name" value="AdoMet_MTases"/>
    <property type="match status" value="1"/>
</dbReference>
<reference evidence="2 3" key="1">
    <citation type="submission" date="2017-06" db="EMBL/GenBank/DDBJ databases">
        <title>Complete genome sequence of Shewanella marisflavi EP1 associated with anaerobic 2,4-dinitrotoluene reduction and salt tolerance.</title>
        <authorList>
            <person name="Huang J."/>
        </authorList>
    </citation>
    <scope>NUCLEOTIDE SEQUENCE [LARGE SCALE GENOMIC DNA]</scope>
    <source>
        <strain evidence="2 3">EP1</strain>
    </source>
</reference>
<dbReference type="Gene3D" id="3.40.50.150">
    <property type="entry name" value="Vaccinia Virus protein VP39"/>
    <property type="match status" value="1"/>
</dbReference>
<dbReference type="AlphaFoldDB" id="A0AAC9XQG2"/>
<keyword evidence="2" id="KW-0489">Methyltransferase</keyword>
<dbReference type="InterPro" id="IPR013216">
    <property type="entry name" value="Methyltransf_11"/>
</dbReference>
<dbReference type="GO" id="GO:0032259">
    <property type="term" value="P:methylation"/>
    <property type="evidence" value="ECO:0007669"/>
    <property type="project" value="UniProtKB-KW"/>
</dbReference>
<name>A0AAC9XQG2_9GAMM</name>
<proteinExistence type="predicted"/>
<evidence type="ECO:0000259" key="1">
    <source>
        <dbReference type="Pfam" id="PF08241"/>
    </source>
</evidence>
<gene>
    <name evidence="2" type="ORF">CFF01_06910</name>
</gene>
<dbReference type="Proteomes" id="UP000198233">
    <property type="component" value="Chromosome"/>
</dbReference>
<sequence>MSQHWDEYWQQGHLTSFGASFSGNYSGVLETIWHQDFKCLPDDFKVLDLATGNGALPLLLNQFFADTQKPGEVIGVDLAKINTDLAKLDLNNNIDVSLVSHVDCASLPYANNHFDQVISQFGLEYSDLTLSIPEAIRVLKPEGALSLVTHHSRSLVINRNRRILTLISRDETQSVFATMEALVAQMGTLIDAEDLRKVKQDPECERLRHELNQHISALVQFDEDALKDSELLAYVATLFQRGLFWSLEQKTTYLNFAKTQIVTLKERLSELIAASLDESALASLLARLNEYGAVLYSLSQIANEDGQILGWKIVINKTV</sequence>
<dbReference type="EMBL" id="CP022272">
    <property type="protein sequence ID" value="ASJ98603.1"/>
    <property type="molecule type" value="Genomic_DNA"/>
</dbReference>
<evidence type="ECO:0000313" key="2">
    <source>
        <dbReference type="EMBL" id="ASJ98603.1"/>
    </source>
</evidence>
<feature type="domain" description="Methyltransferase type 11" evidence="1">
    <location>
        <begin position="47"/>
        <end position="146"/>
    </location>
</feature>
<dbReference type="Pfam" id="PF08241">
    <property type="entry name" value="Methyltransf_11"/>
    <property type="match status" value="1"/>
</dbReference>
<organism evidence="2 3">
    <name type="scientific">Shewanella marisflavi</name>
    <dbReference type="NCBI Taxonomy" id="260364"/>
    <lineage>
        <taxon>Bacteria</taxon>
        <taxon>Pseudomonadati</taxon>
        <taxon>Pseudomonadota</taxon>
        <taxon>Gammaproteobacteria</taxon>
        <taxon>Alteromonadales</taxon>
        <taxon>Shewanellaceae</taxon>
        <taxon>Shewanella</taxon>
    </lineage>
</organism>
<accession>A0AAC9XQG2</accession>
<protein>
    <submittedName>
        <fullName evidence="2">Methyltransferase type 11</fullName>
    </submittedName>
</protein>
<evidence type="ECO:0000313" key="3">
    <source>
        <dbReference type="Proteomes" id="UP000198233"/>
    </source>
</evidence>
<dbReference type="SUPFAM" id="SSF53335">
    <property type="entry name" value="S-adenosyl-L-methionine-dependent methyltransferases"/>
    <property type="match status" value="1"/>
</dbReference>